<sequence length="101" mass="11728">MSMRFTWNAAKAESNLKKHKVSFETAARAFADPFALSEQDRIEGGEQRWQTLGLVEGHLLLLVAHTVAEEGDNDEYVEVIHIISARRAERTERKRYEEERR</sequence>
<accession>A0A4Q6XII4</accession>
<reference evidence="1 2" key="1">
    <citation type="submission" date="2019-02" db="EMBL/GenBank/DDBJ databases">
        <authorList>
            <person name="Li Y."/>
        </authorList>
    </citation>
    <scope>NUCLEOTIDE SEQUENCE [LARGE SCALE GENOMIC DNA]</scope>
    <source>
        <strain evidence="1 2">3-7</strain>
    </source>
</reference>
<name>A0A4Q6XII4_9SPHN</name>
<dbReference type="Pfam" id="PF04365">
    <property type="entry name" value="BrnT_toxin"/>
    <property type="match status" value="1"/>
</dbReference>
<gene>
    <name evidence="1" type="ORF">EWE75_23990</name>
</gene>
<protein>
    <submittedName>
        <fullName evidence="1">BrnT family toxin</fullName>
    </submittedName>
</protein>
<keyword evidence="2" id="KW-1185">Reference proteome</keyword>
<dbReference type="AlphaFoldDB" id="A0A4Q6XII4"/>
<dbReference type="Proteomes" id="UP000292085">
    <property type="component" value="Unassembled WGS sequence"/>
</dbReference>
<organism evidence="1 2">
    <name type="scientific">Sphingomonas populi</name>
    <dbReference type="NCBI Taxonomy" id="2484750"/>
    <lineage>
        <taxon>Bacteria</taxon>
        <taxon>Pseudomonadati</taxon>
        <taxon>Pseudomonadota</taxon>
        <taxon>Alphaproteobacteria</taxon>
        <taxon>Sphingomonadales</taxon>
        <taxon>Sphingomonadaceae</taxon>
        <taxon>Sphingomonas</taxon>
    </lineage>
</organism>
<evidence type="ECO:0000313" key="1">
    <source>
        <dbReference type="EMBL" id="RZF59035.1"/>
    </source>
</evidence>
<dbReference type="InterPro" id="IPR038573">
    <property type="entry name" value="BrnT_sf"/>
</dbReference>
<dbReference type="OrthoDB" id="839663at2"/>
<evidence type="ECO:0000313" key="2">
    <source>
        <dbReference type="Proteomes" id="UP000292085"/>
    </source>
</evidence>
<proteinExistence type="predicted"/>
<dbReference type="RefSeq" id="WP_130160551.1">
    <property type="nucleotide sequence ID" value="NZ_SGIS01000103.1"/>
</dbReference>
<comment type="caution">
    <text evidence="1">The sequence shown here is derived from an EMBL/GenBank/DDBJ whole genome shotgun (WGS) entry which is preliminary data.</text>
</comment>
<dbReference type="Gene3D" id="3.10.450.530">
    <property type="entry name" value="Ribonuclease toxin, BrnT, of type II toxin-antitoxin system"/>
    <property type="match status" value="1"/>
</dbReference>
<dbReference type="EMBL" id="SGIS01000103">
    <property type="protein sequence ID" value="RZF59035.1"/>
    <property type="molecule type" value="Genomic_DNA"/>
</dbReference>
<dbReference type="InterPro" id="IPR007460">
    <property type="entry name" value="BrnT_toxin"/>
</dbReference>